<evidence type="ECO:0000256" key="6">
    <source>
        <dbReference type="SAM" id="Phobius"/>
    </source>
</evidence>
<keyword evidence="5 6" id="KW-0472">Membrane</keyword>
<feature type="transmembrane region" description="Helical" evidence="6">
    <location>
        <begin position="227"/>
        <end position="244"/>
    </location>
</feature>
<dbReference type="GO" id="GO:0022857">
    <property type="term" value="F:transmembrane transporter activity"/>
    <property type="evidence" value="ECO:0007669"/>
    <property type="project" value="InterPro"/>
</dbReference>
<dbReference type="Proteomes" id="UP000464577">
    <property type="component" value="Chromosome"/>
</dbReference>
<name>A0A6P1W087_9BACT</name>
<dbReference type="Gene3D" id="1.20.1720.10">
    <property type="entry name" value="Multidrug resistance protein D"/>
    <property type="match status" value="2"/>
</dbReference>
<accession>A0A6P1W087</accession>
<sequence length="473" mass="50515">MNMTISRNTIILLIACTGVFVEALDIAILNLSIPLIQKQFSVNTGTVQWLQTLYVLLYGSFLIIGGKLSDVSGRKRVFLVGIALFFLASIGAGFSASFGQLAGFRALQGLAAALVMPSALSLITNTFTELTARSKAIALFSSFAAIGSGSGLSLGGIIATYAGWQWVFFINVPVLLLIGGLAIHYIPADPVHRTRRTPDLLSGALLAFTLLLITYGVHTIGQPASPLWHQFVLIGLIVLSIRWLRFRTVQQTDPLIDVSLLQAPNTLTGLGVTFLLGAFFTGFLFVQSITLQQYMGYSAARAGILLFPFSLLSAVVGKLLIPALLRRMAVFQMGILGMSMMTVGAVALIGSLQLGYPLWLLLISVACISGFGMAICFTSLTLLVIADIAVEHQGLASSVGTTAYFLGGGLGLSILSLLMPSETDVANGLIWPAVGLLVYAVVGVTWLGMHAYVKRRQSSKQDKHLLETIDDVL</sequence>
<dbReference type="RefSeq" id="WP_162388144.1">
    <property type="nucleotide sequence ID" value="NZ_CP045997.1"/>
</dbReference>
<feature type="transmembrane region" description="Helical" evidence="6">
    <location>
        <begin position="333"/>
        <end position="352"/>
    </location>
</feature>
<dbReference type="PANTHER" id="PTHR42718">
    <property type="entry name" value="MAJOR FACILITATOR SUPERFAMILY MULTIDRUG TRANSPORTER MFSC"/>
    <property type="match status" value="1"/>
</dbReference>
<feature type="transmembrane region" description="Helical" evidence="6">
    <location>
        <begin position="298"/>
        <end position="321"/>
    </location>
</feature>
<evidence type="ECO:0000256" key="2">
    <source>
        <dbReference type="ARBA" id="ARBA00022448"/>
    </source>
</evidence>
<gene>
    <name evidence="8" type="ORF">GJR95_23190</name>
</gene>
<dbReference type="AlphaFoldDB" id="A0A6P1W087"/>
<feature type="transmembrane region" description="Helical" evidence="6">
    <location>
        <begin position="104"/>
        <end position="124"/>
    </location>
</feature>
<dbReference type="InterPro" id="IPR036259">
    <property type="entry name" value="MFS_trans_sf"/>
</dbReference>
<feature type="transmembrane region" description="Helical" evidence="6">
    <location>
        <begin position="358"/>
        <end position="386"/>
    </location>
</feature>
<feature type="transmembrane region" description="Helical" evidence="6">
    <location>
        <begin position="200"/>
        <end position="221"/>
    </location>
</feature>
<feature type="transmembrane region" description="Helical" evidence="6">
    <location>
        <begin position="265"/>
        <end position="286"/>
    </location>
</feature>
<dbReference type="GO" id="GO:0016020">
    <property type="term" value="C:membrane"/>
    <property type="evidence" value="ECO:0007669"/>
    <property type="project" value="UniProtKB-SubCell"/>
</dbReference>
<evidence type="ECO:0000313" key="8">
    <source>
        <dbReference type="EMBL" id="QHV97732.1"/>
    </source>
</evidence>
<reference evidence="8 9" key="1">
    <citation type="submission" date="2019-11" db="EMBL/GenBank/DDBJ databases">
        <title>Spirosoma endbachense sp. nov., isolated from a natural salt meadow.</title>
        <authorList>
            <person name="Rojas J."/>
            <person name="Ambika Manirajan B."/>
            <person name="Ratering S."/>
            <person name="Suarez C."/>
            <person name="Geissler-Plaum R."/>
            <person name="Schnell S."/>
        </authorList>
    </citation>
    <scope>NUCLEOTIDE SEQUENCE [LARGE SCALE GENOMIC DNA]</scope>
    <source>
        <strain evidence="8 9">I-24</strain>
    </source>
</reference>
<feature type="transmembrane region" description="Helical" evidence="6">
    <location>
        <begin position="47"/>
        <end position="65"/>
    </location>
</feature>
<feature type="transmembrane region" description="Helical" evidence="6">
    <location>
        <begin position="77"/>
        <end position="98"/>
    </location>
</feature>
<evidence type="ECO:0000256" key="1">
    <source>
        <dbReference type="ARBA" id="ARBA00004141"/>
    </source>
</evidence>
<dbReference type="PROSITE" id="PS50850">
    <property type="entry name" value="MFS"/>
    <property type="match status" value="1"/>
</dbReference>
<evidence type="ECO:0000256" key="3">
    <source>
        <dbReference type="ARBA" id="ARBA00022692"/>
    </source>
</evidence>
<proteinExistence type="predicted"/>
<dbReference type="SUPFAM" id="SSF103473">
    <property type="entry name" value="MFS general substrate transporter"/>
    <property type="match status" value="1"/>
</dbReference>
<evidence type="ECO:0000256" key="4">
    <source>
        <dbReference type="ARBA" id="ARBA00022989"/>
    </source>
</evidence>
<feature type="transmembrane region" description="Helical" evidence="6">
    <location>
        <begin position="168"/>
        <end position="188"/>
    </location>
</feature>
<protein>
    <submittedName>
        <fullName evidence="8">MFS transporter</fullName>
    </submittedName>
</protein>
<feature type="transmembrane region" description="Helical" evidence="6">
    <location>
        <begin position="398"/>
        <end position="418"/>
    </location>
</feature>
<dbReference type="PANTHER" id="PTHR42718:SF9">
    <property type="entry name" value="MAJOR FACILITATOR SUPERFAMILY MULTIDRUG TRANSPORTER MFSC"/>
    <property type="match status" value="1"/>
</dbReference>
<keyword evidence="3 6" id="KW-0812">Transmembrane</keyword>
<feature type="transmembrane region" description="Helical" evidence="6">
    <location>
        <begin position="136"/>
        <end position="162"/>
    </location>
</feature>
<comment type="subcellular location">
    <subcellularLocation>
        <location evidence="1">Membrane</location>
        <topology evidence="1">Multi-pass membrane protein</topology>
    </subcellularLocation>
</comment>
<dbReference type="InterPro" id="IPR020846">
    <property type="entry name" value="MFS_dom"/>
</dbReference>
<dbReference type="Pfam" id="PF07690">
    <property type="entry name" value="MFS_1"/>
    <property type="match status" value="1"/>
</dbReference>
<feature type="transmembrane region" description="Helical" evidence="6">
    <location>
        <begin position="430"/>
        <end position="453"/>
    </location>
</feature>
<dbReference type="EMBL" id="CP045997">
    <property type="protein sequence ID" value="QHV97732.1"/>
    <property type="molecule type" value="Genomic_DNA"/>
</dbReference>
<dbReference type="CDD" id="cd17321">
    <property type="entry name" value="MFS_MMR_MDR_like"/>
    <property type="match status" value="1"/>
</dbReference>
<evidence type="ECO:0000256" key="5">
    <source>
        <dbReference type="ARBA" id="ARBA00023136"/>
    </source>
</evidence>
<dbReference type="KEGG" id="senf:GJR95_23190"/>
<keyword evidence="4 6" id="KW-1133">Transmembrane helix</keyword>
<evidence type="ECO:0000259" key="7">
    <source>
        <dbReference type="PROSITE" id="PS50850"/>
    </source>
</evidence>
<keyword evidence="2" id="KW-0813">Transport</keyword>
<evidence type="ECO:0000313" key="9">
    <source>
        <dbReference type="Proteomes" id="UP000464577"/>
    </source>
</evidence>
<dbReference type="PRINTS" id="PR01036">
    <property type="entry name" value="TCRTETB"/>
</dbReference>
<organism evidence="8 9">
    <name type="scientific">Spirosoma endbachense</name>
    <dbReference type="NCBI Taxonomy" id="2666025"/>
    <lineage>
        <taxon>Bacteria</taxon>
        <taxon>Pseudomonadati</taxon>
        <taxon>Bacteroidota</taxon>
        <taxon>Cytophagia</taxon>
        <taxon>Cytophagales</taxon>
        <taxon>Cytophagaceae</taxon>
        <taxon>Spirosoma</taxon>
    </lineage>
</organism>
<feature type="domain" description="Major facilitator superfamily (MFS) profile" evidence="7">
    <location>
        <begin position="11"/>
        <end position="458"/>
    </location>
</feature>
<dbReference type="InterPro" id="IPR011701">
    <property type="entry name" value="MFS"/>
</dbReference>
<keyword evidence="9" id="KW-1185">Reference proteome</keyword>